<dbReference type="PANTHER" id="PTHR22916">
    <property type="entry name" value="GLYCOSYLTRANSFERASE"/>
    <property type="match status" value="1"/>
</dbReference>
<evidence type="ECO:0000313" key="5">
    <source>
        <dbReference type="Proteomes" id="UP000249522"/>
    </source>
</evidence>
<evidence type="ECO:0000256" key="1">
    <source>
        <dbReference type="ARBA" id="ARBA00006739"/>
    </source>
</evidence>
<dbReference type="InterPro" id="IPR001173">
    <property type="entry name" value="Glyco_trans_2-like"/>
</dbReference>
<proteinExistence type="inferred from homology"/>
<accession>A0A2W1L9B5</accession>
<dbReference type="OrthoDB" id="396512at2"/>
<feature type="transmembrane region" description="Helical" evidence="2">
    <location>
        <begin position="271"/>
        <end position="292"/>
    </location>
</feature>
<keyword evidence="2" id="KW-0812">Transmembrane</keyword>
<dbReference type="PANTHER" id="PTHR22916:SF64">
    <property type="entry name" value="TRANSFERASE, PUTATIVE-RELATED"/>
    <property type="match status" value="1"/>
</dbReference>
<dbReference type="RefSeq" id="WP_111147951.1">
    <property type="nucleotide sequence ID" value="NZ_QKRB01000051.1"/>
</dbReference>
<keyword evidence="2" id="KW-0472">Membrane</keyword>
<keyword evidence="5" id="KW-1185">Reference proteome</keyword>
<comment type="caution">
    <text evidence="4">The sequence shown here is derived from an EMBL/GenBank/DDBJ whole genome shotgun (WGS) entry which is preliminary data.</text>
</comment>
<comment type="similarity">
    <text evidence="1">Belongs to the glycosyltransferase 2 family.</text>
</comment>
<keyword evidence="4" id="KW-0808">Transferase</keyword>
<dbReference type="GO" id="GO:0016740">
    <property type="term" value="F:transferase activity"/>
    <property type="evidence" value="ECO:0007669"/>
    <property type="project" value="UniProtKB-KW"/>
</dbReference>
<gene>
    <name evidence="4" type="ORF">DNH61_17430</name>
</gene>
<organism evidence="4 5">
    <name type="scientific">Paenibacillus sambharensis</name>
    <dbReference type="NCBI Taxonomy" id="1803190"/>
    <lineage>
        <taxon>Bacteria</taxon>
        <taxon>Bacillati</taxon>
        <taxon>Bacillota</taxon>
        <taxon>Bacilli</taxon>
        <taxon>Bacillales</taxon>
        <taxon>Paenibacillaceae</taxon>
        <taxon>Paenibacillus</taxon>
    </lineage>
</organism>
<dbReference type="CDD" id="cd00761">
    <property type="entry name" value="Glyco_tranf_GTA_type"/>
    <property type="match status" value="1"/>
</dbReference>
<dbReference type="Pfam" id="PF00535">
    <property type="entry name" value="Glycos_transf_2"/>
    <property type="match status" value="1"/>
</dbReference>
<reference evidence="4 5" key="1">
    <citation type="submission" date="2018-06" db="EMBL/GenBank/DDBJ databases">
        <title>Paenibacillus imtechensis sp. nov.</title>
        <authorList>
            <person name="Pinnaka A.K."/>
            <person name="Singh H."/>
            <person name="Kaur M."/>
        </authorList>
    </citation>
    <scope>NUCLEOTIDE SEQUENCE [LARGE SCALE GENOMIC DNA]</scope>
    <source>
        <strain evidence="4 5">SMB1</strain>
    </source>
</reference>
<dbReference type="Proteomes" id="UP000249522">
    <property type="component" value="Unassembled WGS sequence"/>
</dbReference>
<dbReference type="EMBL" id="QKRB01000051">
    <property type="protein sequence ID" value="PZD94730.1"/>
    <property type="molecule type" value="Genomic_DNA"/>
</dbReference>
<dbReference type="AlphaFoldDB" id="A0A2W1L9B5"/>
<dbReference type="InterPro" id="IPR029044">
    <property type="entry name" value="Nucleotide-diphossugar_trans"/>
</dbReference>
<evidence type="ECO:0000313" key="4">
    <source>
        <dbReference type="EMBL" id="PZD94730.1"/>
    </source>
</evidence>
<keyword evidence="2" id="KW-1133">Transmembrane helix</keyword>
<sequence length="302" mass="34352">MTEYAGKERVAIIFSTYNSVSYVDMCLKSCLSQSYEDLHIIIADDGSTDHTVELLRDTAGGSDRVHIIELPHGERGIARAAAVNTAKQLNAQYLYILDSDMVLKEHLVRDCVAYLRKETKVGGLVIPEIPFTMYTNYYSKVKVFERTIINNAGTEIGPNSIEAARFWRMEEYESTGGINTRQISFEETQPTIRYLEKGGTIKRAVFTGVMHDEKYVTLRNIAAKKKYYFSVMDRTLEAEANGFRKALSRWYFFRPVLYRRDNLMAYVKHPLLTAGVLYMYACLTCIGVSQIVKSQFKKGAAS</sequence>
<protein>
    <submittedName>
        <fullName evidence="4">Glycosyltransferase family 2 protein</fullName>
    </submittedName>
</protein>
<evidence type="ECO:0000259" key="3">
    <source>
        <dbReference type="Pfam" id="PF00535"/>
    </source>
</evidence>
<name>A0A2W1L9B5_9BACL</name>
<feature type="domain" description="Glycosyltransferase 2-like" evidence="3">
    <location>
        <begin position="12"/>
        <end position="125"/>
    </location>
</feature>
<evidence type="ECO:0000256" key="2">
    <source>
        <dbReference type="SAM" id="Phobius"/>
    </source>
</evidence>
<dbReference type="Gene3D" id="3.90.550.10">
    <property type="entry name" value="Spore Coat Polysaccharide Biosynthesis Protein SpsA, Chain A"/>
    <property type="match status" value="1"/>
</dbReference>
<dbReference type="SUPFAM" id="SSF53448">
    <property type="entry name" value="Nucleotide-diphospho-sugar transferases"/>
    <property type="match status" value="1"/>
</dbReference>